<protein>
    <submittedName>
        <fullName evidence="2">CotH kinase family protein</fullName>
    </submittedName>
</protein>
<proteinExistence type="predicted"/>
<keyword evidence="1" id="KW-0732">Signal</keyword>
<dbReference type="EMBL" id="JBHRYQ010000001">
    <property type="protein sequence ID" value="MFC3810400.1"/>
    <property type="molecule type" value="Genomic_DNA"/>
</dbReference>
<keyword evidence="2" id="KW-0808">Transferase</keyword>
<dbReference type="InterPro" id="IPR014867">
    <property type="entry name" value="Spore_coat_CotH_CotH2/3/7"/>
</dbReference>
<feature type="signal peptide" evidence="1">
    <location>
        <begin position="1"/>
        <end position="20"/>
    </location>
</feature>
<name>A0ABV7YVP6_9BACT</name>
<dbReference type="PANTHER" id="PTHR40050:SF1">
    <property type="entry name" value="INNER SPORE COAT PROTEIN H"/>
    <property type="match status" value="1"/>
</dbReference>
<dbReference type="PANTHER" id="PTHR40050">
    <property type="entry name" value="INNER SPORE COAT PROTEIN H"/>
    <property type="match status" value="1"/>
</dbReference>
<keyword evidence="3" id="KW-1185">Reference proteome</keyword>
<sequence>MNIIKITLLCLWVYSGFAQLTSSNLPIVIINTQGKTIVDEPKTLVQFQIIYNGEGKTNKVTDAPNHYDSFAGVEFRGSSSQMFPKKPYGLELRNADGSENPKELLGMPKESDWILFASYNEKSLMHNVFTLQMAGKLGIYAPKTRYVELIFNDQYQGVYVFMEKIKRDKGRLDISNLKVEDVADDQLTGGYIIKIDKSTGTNLGSFTSKYANRDNNYTSYFYESPKTINNIQKQYIKSYVTKFEDAVYGPDFRDPVKGYMPLIDVGSFVKMFVVNEISRNIDGYRISSFLYKDRDSKGGKLAAGPPWDYDISYGNADYCQGNRSDLFAYKFNQICPTDYWLVPRFWDRMLDDPAFIGEMRNVYFEERKTGGKLSTENLIADIDKIALEIKDAQVRNFQKWPILGTYIWPNPQPIASTWEGEVLELKTWLTARLKWLDENMPKEFVITSNAEPEQNWRVFPNPFLDKIQIELTSKEKAIGEATLFDQTGKLLLSEKLEIVEGKNYLNIDIPQNLNIQGVALMKIKLPSGEVIFKKLLKVSN</sequence>
<dbReference type="RefSeq" id="WP_379836507.1">
    <property type="nucleotide sequence ID" value="NZ_JBHRYQ010000001.1"/>
</dbReference>
<dbReference type="Pfam" id="PF08757">
    <property type="entry name" value="CotH"/>
    <property type="match status" value="1"/>
</dbReference>
<evidence type="ECO:0000256" key="1">
    <source>
        <dbReference type="SAM" id="SignalP"/>
    </source>
</evidence>
<accession>A0ABV7YVP6</accession>
<feature type="chain" id="PRO_5046791483" evidence="1">
    <location>
        <begin position="21"/>
        <end position="540"/>
    </location>
</feature>
<dbReference type="GO" id="GO:0016301">
    <property type="term" value="F:kinase activity"/>
    <property type="evidence" value="ECO:0007669"/>
    <property type="project" value="UniProtKB-KW"/>
</dbReference>
<comment type="caution">
    <text evidence="2">The sequence shown here is derived from an EMBL/GenBank/DDBJ whole genome shotgun (WGS) entry which is preliminary data.</text>
</comment>
<evidence type="ECO:0000313" key="3">
    <source>
        <dbReference type="Proteomes" id="UP001595616"/>
    </source>
</evidence>
<organism evidence="2 3">
    <name type="scientific">Lacihabitans lacunae</name>
    <dbReference type="NCBI Taxonomy" id="1028214"/>
    <lineage>
        <taxon>Bacteria</taxon>
        <taxon>Pseudomonadati</taxon>
        <taxon>Bacteroidota</taxon>
        <taxon>Cytophagia</taxon>
        <taxon>Cytophagales</taxon>
        <taxon>Leadbetterellaceae</taxon>
        <taxon>Lacihabitans</taxon>
    </lineage>
</organism>
<keyword evidence="2" id="KW-0418">Kinase</keyword>
<dbReference type="Proteomes" id="UP001595616">
    <property type="component" value="Unassembled WGS sequence"/>
</dbReference>
<evidence type="ECO:0000313" key="2">
    <source>
        <dbReference type="EMBL" id="MFC3810400.1"/>
    </source>
</evidence>
<reference evidence="3" key="1">
    <citation type="journal article" date="2019" name="Int. J. Syst. Evol. Microbiol.">
        <title>The Global Catalogue of Microorganisms (GCM) 10K type strain sequencing project: providing services to taxonomists for standard genome sequencing and annotation.</title>
        <authorList>
            <consortium name="The Broad Institute Genomics Platform"/>
            <consortium name="The Broad Institute Genome Sequencing Center for Infectious Disease"/>
            <person name="Wu L."/>
            <person name="Ma J."/>
        </authorList>
    </citation>
    <scope>NUCLEOTIDE SEQUENCE [LARGE SCALE GENOMIC DNA]</scope>
    <source>
        <strain evidence="3">CECT 7956</strain>
    </source>
</reference>
<gene>
    <name evidence="2" type="ORF">ACFOOI_07045</name>
</gene>